<feature type="region of interest" description="Disordered" evidence="1">
    <location>
        <begin position="25"/>
        <end position="81"/>
    </location>
</feature>
<protein>
    <submittedName>
        <fullName evidence="2">Uncharacterized protein</fullName>
    </submittedName>
</protein>
<reference evidence="2 3" key="1">
    <citation type="journal article" date="2020" name="FEMS Microbiol. Ecol.">
        <title>Temporal dynamics of bacterial communities during seed development and maturation.</title>
        <authorList>
            <person name="Chesneau G."/>
            <person name="Torres-Cortes G."/>
            <person name="Briand M."/>
            <person name="Darrasse A."/>
            <person name="Preveaux A."/>
            <person name="Marais C."/>
            <person name="Jacques M.A."/>
            <person name="Shade A."/>
            <person name="Barret M."/>
        </authorList>
    </citation>
    <scope>NUCLEOTIDE SEQUENCE [LARGE SCALE GENOMIC DNA]</scope>
    <source>
        <strain evidence="2 3">CFBP13723</strain>
    </source>
</reference>
<organism evidence="2 3">
    <name type="scientific">Pseudomonas lutea</name>
    <dbReference type="NCBI Taxonomy" id="243924"/>
    <lineage>
        <taxon>Bacteria</taxon>
        <taxon>Pseudomonadati</taxon>
        <taxon>Pseudomonadota</taxon>
        <taxon>Gammaproteobacteria</taxon>
        <taxon>Pseudomonadales</taxon>
        <taxon>Pseudomonadaceae</taxon>
        <taxon>Pseudomonas</taxon>
    </lineage>
</organism>
<dbReference type="EMBL" id="JACYNP010000007">
    <property type="protein sequence ID" value="MBD8122794.1"/>
    <property type="molecule type" value="Genomic_DNA"/>
</dbReference>
<name>A0ABR9ABS9_9PSED</name>
<proteinExistence type="predicted"/>
<keyword evidence="3" id="KW-1185">Reference proteome</keyword>
<feature type="compositionally biased region" description="Basic and acidic residues" evidence="1">
    <location>
        <begin position="29"/>
        <end position="40"/>
    </location>
</feature>
<accession>A0ABR9ABS9</accession>
<feature type="compositionally biased region" description="Polar residues" evidence="1">
    <location>
        <begin position="52"/>
        <end position="63"/>
    </location>
</feature>
<dbReference type="Proteomes" id="UP000625247">
    <property type="component" value="Unassembled WGS sequence"/>
</dbReference>
<sequence length="81" mass="8606">MNGFIQAQARLYVGLCRLIAALTASGKSQEPEHTSREQARHSAALALKRSSPAPSITVQTPFNAGQRPTDASPDKLLFTAG</sequence>
<evidence type="ECO:0000256" key="1">
    <source>
        <dbReference type="SAM" id="MobiDB-lite"/>
    </source>
</evidence>
<comment type="caution">
    <text evidence="2">The sequence shown here is derived from an EMBL/GenBank/DDBJ whole genome shotgun (WGS) entry which is preliminary data.</text>
</comment>
<dbReference type="RefSeq" id="WP_191944893.1">
    <property type="nucleotide sequence ID" value="NZ_JACYNP010000007.1"/>
</dbReference>
<evidence type="ECO:0000313" key="3">
    <source>
        <dbReference type="Proteomes" id="UP000625247"/>
    </source>
</evidence>
<gene>
    <name evidence="2" type="ORF">IFT62_16380</name>
</gene>
<evidence type="ECO:0000313" key="2">
    <source>
        <dbReference type="EMBL" id="MBD8122794.1"/>
    </source>
</evidence>